<dbReference type="KEGG" id="sva:SVA_0835"/>
<sequence>MISASFVLALLTFFTETGGAADTPYGEVTIPFEVRRLPQTHVYYTVGHAGVPGPENQGHTSNAGFVVTKKGVVVYDALGTPALSYLLLEHIRRVTPQPVVVVVAGHYHADHVYGLQTFKEHAKATVWAHEAAAEYIGSAAAEERLEQRRGVLFPWIDEKTYVVRPDRTFRDRTRFDMGDTTIELVYAGPAHAPDDVIMIVKEPGVVFSGDLIFGGRLPFLGGEKVNTKNWLAGLKYLESLSPRPRYIVPGHGDVSANAGEAIAFTRGYIEHLRSHMGRAAEELTPFDEAYEQTDWSRYREVATFEQANRGNAYQVYLEMQAAGF</sequence>
<evidence type="ECO:0000256" key="1">
    <source>
        <dbReference type="SAM" id="SignalP"/>
    </source>
</evidence>
<organism evidence="3 4">
    <name type="scientific">Sulfurifustis variabilis</name>
    <dbReference type="NCBI Taxonomy" id="1675686"/>
    <lineage>
        <taxon>Bacteria</taxon>
        <taxon>Pseudomonadati</taxon>
        <taxon>Pseudomonadota</taxon>
        <taxon>Gammaproteobacteria</taxon>
        <taxon>Acidiferrobacterales</taxon>
        <taxon>Acidiferrobacteraceae</taxon>
        <taxon>Sulfurifustis</taxon>
    </lineage>
</organism>
<feature type="domain" description="Metallo-beta-lactamase" evidence="2">
    <location>
        <begin position="60"/>
        <end position="251"/>
    </location>
</feature>
<dbReference type="SMART" id="SM00849">
    <property type="entry name" value="Lactamase_B"/>
    <property type="match status" value="1"/>
</dbReference>
<feature type="signal peptide" evidence="1">
    <location>
        <begin position="1"/>
        <end position="20"/>
    </location>
</feature>
<dbReference type="PANTHER" id="PTHR42951">
    <property type="entry name" value="METALLO-BETA-LACTAMASE DOMAIN-CONTAINING"/>
    <property type="match status" value="1"/>
</dbReference>
<evidence type="ECO:0000313" key="4">
    <source>
        <dbReference type="Proteomes" id="UP000218899"/>
    </source>
</evidence>
<dbReference type="RefSeq" id="WP_197703365.1">
    <property type="nucleotide sequence ID" value="NZ_AP014936.1"/>
</dbReference>
<protein>
    <submittedName>
        <fullName evidence="3">Beta-lactamase</fullName>
    </submittedName>
</protein>
<keyword evidence="4" id="KW-1185">Reference proteome</keyword>
<accession>A0A1B4V7S0</accession>
<reference evidence="3 4" key="1">
    <citation type="submission" date="2015-08" db="EMBL/GenBank/DDBJ databases">
        <title>Complete genome sequence of Sulfurifustis variabilis.</title>
        <authorList>
            <person name="Miura A."/>
            <person name="Kojima H."/>
            <person name="Fukui M."/>
        </authorList>
    </citation>
    <scope>NUCLEOTIDE SEQUENCE [LARGE SCALE GENOMIC DNA]</scope>
    <source>
        <strain evidence="4">skN76</strain>
    </source>
</reference>
<keyword evidence="1" id="KW-0732">Signal</keyword>
<dbReference type="AlphaFoldDB" id="A0A1B4V7S0"/>
<evidence type="ECO:0000313" key="3">
    <source>
        <dbReference type="EMBL" id="BAU47414.1"/>
    </source>
</evidence>
<dbReference type="InterPro" id="IPR036866">
    <property type="entry name" value="RibonucZ/Hydroxyglut_hydro"/>
</dbReference>
<dbReference type="EMBL" id="AP014936">
    <property type="protein sequence ID" value="BAU47414.1"/>
    <property type="molecule type" value="Genomic_DNA"/>
</dbReference>
<dbReference type="PANTHER" id="PTHR42951:SF20">
    <property type="entry name" value="BETA LACTAMASE"/>
    <property type="match status" value="1"/>
</dbReference>
<dbReference type="CDD" id="cd16282">
    <property type="entry name" value="metallo-hydrolase-like_MBL-fold"/>
    <property type="match status" value="1"/>
</dbReference>
<name>A0A1B4V7S0_9GAMM</name>
<proteinExistence type="predicted"/>
<dbReference type="Proteomes" id="UP000218899">
    <property type="component" value="Chromosome"/>
</dbReference>
<dbReference type="InterPro" id="IPR001279">
    <property type="entry name" value="Metallo-B-lactamas"/>
</dbReference>
<feature type="chain" id="PRO_5008571255" evidence="1">
    <location>
        <begin position="21"/>
        <end position="324"/>
    </location>
</feature>
<dbReference type="Gene3D" id="3.60.15.10">
    <property type="entry name" value="Ribonuclease Z/Hydroxyacylglutathione hydrolase-like"/>
    <property type="match status" value="1"/>
</dbReference>
<dbReference type="SUPFAM" id="SSF56281">
    <property type="entry name" value="Metallo-hydrolase/oxidoreductase"/>
    <property type="match status" value="1"/>
</dbReference>
<gene>
    <name evidence="3" type="ORF">SVA_0835</name>
</gene>
<dbReference type="InterPro" id="IPR050855">
    <property type="entry name" value="NDM-1-like"/>
</dbReference>
<dbReference type="Pfam" id="PF00753">
    <property type="entry name" value="Lactamase_B"/>
    <property type="match status" value="1"/>
</dbReference>
<evidence type="ECO:0000259" key="2">
    <source>
        <dbReference type="SMART" id="SM00849"/>
    </source>
</evidence>